<feature type="compositionally biased region" description="Basic and acidic residues" evidence="1">
    <location>
        <begin position="275"/>
        <end position="294"/>
    </location>
</feature>
<proteinExistence type="predicted"/>
<feature type="compositionally biased region" description="Acidic residues" evidence="1">
    <location>
        <begin position="484"/>
        <end position="497"/>
    </location>
</feature>
<gene>
    <name evidence="2" type="primary">Cni-Y14H12B.1</name>
    <name evidence="2" type="synonym">Cnig_chr_II.g4297</name>
    <name evidence="2" type="ORF">B9Z55_004297</name>
</gene>
<organism evidence="2 3">
    <name type="scientific">Caenorhabditis nigoni</name>
    <dbReference type="NCBI Taxonomy" id="1611254"/>
    <lineage>
        <taxon>Eukaryota</taxon>
        <taxon>Metazoa</taxon>
        <taxon>Ecdysozoa</taxon>
        <taxon>Nematoda</taxon>
        <taxon>Chromadorea</taxon>
        <taxon>Rhabditida</taxon>
        <taxon>Rhabditina</taxon>
        <taxon>Rhabditomorpha</taxon>
        <taxon>Rhabditoidea</taxon>
        <taxon>Rhabditidae</taxon>
        <taxon>Peloderinae</taxon>
        <taxon>Caenorhabditis</taxon>
    </lineage>
</organism>
<feature type="compositionally biased region" description="Pro residues" evidence="1">
    <location>
        <begin position="346"/>
        <end position="357"/>
    </location>
</feature>
<dbReference type="STRING" id="1611254.A0A2G5UW82"/>
<evidence type="ECO:0000313" key="2">
    <source>
        <dbReference type="EMBL" id="PIC43631.1"/>
    </source>
</evidence>
<feature type="region of interest" description="Disordered" evidence="1">
    <location>
        <begin position="262"/>
        <end position="357"/>
    </location>
</feature>
<feature type="compositionally biased region" description="Acidic residues" evidence="1">
    <location>
        <begin position="526"/>
        <end position="545"/>
    </location>
</feature>
<feature type="region of interest" description="Disordered" evidence="1">
    <location>
        <begin position="373"/>
        <end position="439"/>
    </location>
</feature>
<evidence type="ECO:0000256" key="1">
    <source>
        <dbReference type="SAM" id="MobiDB-lite"/>
    </source>
</evidence>
<feature type="compositionally biased region" description="Acidic residues" evidence="1">
    <location>
        <begin position="553"/>
        <end position="563"/>
    </location>
</feature>
<dbReference type="Gene3D" id="3.30.160.60">
    <property type="entry name" value="Classic Zinc Finger"/>
    <property type="match status" value="1"/>
</dbReference>
<dbReference type="EMBL" id="PDUG01000002">
    <property type="protein sequence ID" value="PIC43631.1"/>
    <property type="molecule type" value="Genomic_DNA"/>
</dbReference>
<accession>A0A2G5UW82</accession>
<feature type="region of interest" description="Disordered" evidence="1">
    <location>
        <begin position="1"/>
        <end position="175"/>
    </location>
</feature>
<feature type="compositionally biased region" description="Polar residues" evidence="1">
    <location>
        <begin position="1"/>
        <end position="14"/>
    </location>
</feature>
<keyword evidence="3" id="KW-1185">Reference proteome</keyword>
<comment type="caution">
    <text evidence="2">The sequence shown here is derived from an EMBL/GenBank/DDBJ whole genome shotgun (WGS) entry which is preliminary data.</text>
</comment>
<protein>
    <submittedName>
        <fullName evidence="2">Uncharacterized protein</fullName>
    </submittedName>
</protein>
<dbReference type="OrthoDB" id="10407103at2759"/>
<reference evidence="3" key="1">
    <citation type="submission" date="2017-10" db="EMBL/GenBank/DDBJ databases">
        <title>Rapid genome shrinkage in a self-fertile nematode reveals novel sperm competition proteins.</title>
        <authorList>
            <person name="Yin D."/>
            <person name="Schwarz E.M."/>
            <person name="Thomas C.G."/>
            <person name="Felde R.L."/>
            <person name="Korf I.F."/>
            <person name="Cutter A.D."/>
            <person name="Schartner C.M."/>
            <person name="Ralston E.J."/>
            <person name="Meyer B.J."/>
            <person name="Haag E.S."/>
        </authorList>
    </citation>
    <scope>NUCLEOTIDE SEQUENCE [LARGE SCALE GENOMIC DNA]</scope>
    <source>
        <strain evidence="3">JU1422</strain>
    </source>
</reference>
<evidence type="ECO:0000313" key="3">
    <source>
        <dbReference type="Proteomes" id="UP000230233"/>
    </source>
</evidence>
<dbReference type="AlphaFoldDB" id="A0A2G5UW82"/>
<feature type="compositionally biased region" description="Polar residues" evidence="1">
    <location>
        <begin position="414"/>
        <end position="424"/>
    </location>
</feature>
<name>A0A2G5UW82_9PELO</name>
<feature type="compositionally biased region" description="Polar residues" evidence="1">
    <location>
        <begin position="140"/>
        <end position="149"/>
    </location>
</feature>
<feature type="region of interest" description="Disordered" evidence="1">
    <location>
        <begin position="475"/>
        <end position="563"/>
    </location>
</feature>
<sequence>MSSQRRSSARNKSNAVRFDPSPAVVIPSAKKTPKTTSAIVEEEAAPATNDSTLKTRAKLPKGTPVPTRNPVRTVRKTMQVFPDDSPMAEAESSTKKKSAPKAPETPSTAKKPRGKASEAPTAKNVDSKQQKTPARRGSKTSESPGNAENLNLAPKNSKFSAQNTPKRRGKAAAATDSLRRENFRFFLEFFWIFSVKSVLGGRGKVPDLAMEELENDYDPRQVRYSVPSAADPNLEAEEVEDLLDDAPAAISDEKLEKMIPAASEAAESRVPAEIPEEKSLENSGKIEENLDLKAPETIFEPMDLGTEPAAEDSNLEQKGPSEDGISAKSDEKATPEVQIPSEIPAPAAPIPDAPIPVPDQVLSIALEVPHTPMDHLAEIPAPTTPKPKSRHRVVLKLPTPEKKSSQQKPRGISMRSTTPKTPQENKSKPRGKAATPYPKSLAVGAEKGKKFPCPFSWCDVRSYAQKSHLDTHIRNMHGGMVPEGSEDVETVPEEPEVVEAVKNVGGKKRKRSVPTPKPPAKRMALDLEDVDDEDVENQEMDSDDSDGIKDEQSSLEDEVFEEDEPNPYEVFPFRYVPRVEPPQTIFSVGEMARRLIPKLEAKPEFDAKNAAKEYCIACLDYQKKSCDHQDDNEIRFLAFWAQNYHQNDKKLTKDSVMADLKEIAKDWL</sequence>
<dbReference type="Proteomes" id="UP000230233">
    <property type="component" value="Chromosome II"/>
</dbReference>